<evidence type="ECO:0000256" key="1">
    <source>
        <dbReference type="SAM" id="MobiDB-lite"/>
    </source>
</evidence>
<proteinExistence type="predicted"/>
<evidence type="ECO:0000313" key="4">
    <source>
        <dbReference type="Proteomes" id="UP000023152"/>
    </source>
</evidence>
<comment type="caution">
    <text evidence="3">The sequence shown here is derived from an EMBL/GenBank/DDBJ whole genome shotgun (WGS) entry which is preliminary data.</text>
</comment>
<feature type="transmembrane region" description="Helical" evidence="2">
    <location>
        <begin position="20"/>
        <end position="39"/>
    </location>
</feature>
<feature type="compositionally biased region" description="Polar residues" evidence="1">
    <location>
        <begin position="138"/>
        <end position="160"/>
    </location>
</feature>
<name>X6N8P0_RETFI</name>
<keyword evidence="2" id="KW-0472">Membrane</keyword>
<dbReference type="Proteomes" id="UP000023152">
    <property type="component" value="Unassembled WGS sequence"/>
</dbReference>
<feature type="non-terminal residue" evidence="3">
    <location>
        <position position="160"/>
    </location>
</feature>
<dbReference type="AlphaFoldDB" id="X6N8P0"/>
<reference evidence="3 4" key="1">
    <citation type="journal article" date="2013" name="Curr. Biol.">
        <title>The Genome of the Foraminiferan Reticulomyxa filosa.</title>
        <authorList>
            <person name="Glockner G."/>
            <person name="Hulsmann N."/>
            <person name="Schleicher M."/>
            <person name="Noegel A.A."/>
            <person name="Eichinger L."/>
            <person name="Gallinger C."/>
            <person name="Pawlowski J."/>
            <person name="Sierra R."/>
            <person name="Euteneuer U."/>
            <person name="Pillet L."/>
            <person name="Moustafa A."/>
            <person name="Platzer M."/>
            <person name="Groth M."/>
            <person name="Szafranski K."/>
            <person name="Schliwa M."/>
        </authorList>
    </citation>
    <scope>NUCLEOTIDE SEQUENCE [LARGE SCALE GENOMIC DNA]</scope>
</reference>
<protein>
    <submittedName>
        <fullName evidence="3">Uncharacterized protein</fullName>
    </submittedName>
</protein>
<keyword evidence="4" id="KW-1185">Reference proteome</keyword>
<organism evidence="3 4">
    <name type="scientific">Reticulomyxa filosa</name>
    <dbReference type="NCBI Taxonomy" id="46433"/>
    <lineage>
        <taxon>Eukaryota</taxon>
        <taxon>Sar</taxon>
        <taxon>Rhizaria</taxon>
        <taxon>Retaria</taxon>
        <taxon>Foraminifera</taxon>
        <taxon>Monothalamids</taxon>
        <taxon>Reticulomyxidae</taxon>
        <taxon>Reticulomyxa</taxon>
    </lineage>
</organism>
<dbReference type="EMBL" id="ASPP01011399">
    <property type="protein sequence ID" value="ETO21677.1"/>
    <property type="molecule type" value="Genomic_DNA"/>
</dbReference>
<sequence>MKHPSSDLVRKKKKQTSLLFFIYYFFFFFTTTNHIRIIIERCAKWTSREYLNDFVANNNGLANSSLKNTTDGRCETAIEYLRRQKQIKTKNYQLKQYDNPMLTTLCLYFAILSNHRFYKHYKNKFTNVSIAKLKSKSPPLSDNPFFSSSQNSKQFHIQRV</sequence>
<gene>
    <name evidence="3" type="ORF">RFI_15522</name>
</gene>
<evidence type="ECO:0000313" key="3">
    <source>
        <dbReference type="EMBL" id="ETO21677.1"/>
    </source>
</evidence>
<keyword evidence="2" id="KW-0812">Transmembrane</keyword>
<keyword evidence="2" id="KW-1133">Transmembrane helix</keyword>
<accession>X6N8P0</accession>
<evidence type="ECO:0000256" key="2">
    <source>
        <dbReference type="SAM" id="Phobius"/>
    </source>
</evidence>
<feature type="region of interest" description="Disordered" evidence="1">
    <location>
        <begin position="136"/>
        <end position="160"/>
    </location>
</feature>